<feature type="transmembrane region" description="Helical" evidence="11">
    <location>
        <begin position="150"/>
        <end position="175"/>
    </location>
</feature>
<evidence type="ECO:0000259" key="12">
    <source>
        <dbReference type="PROSITE" id="PS50850"/>
    </source>
</evidence>
<feature type="transmembrane region" description="Helical" evidence="11">
    <location>
        <begin position="29"/>
        <end position="49"/>
    </location>
</feature>
<dbReference type="EMBL" id="GBHO01001697">
    <property type="protein sequence ID" value="JAG41907.1"/>
    <property type="molecule type" value="Transcribed_RNA"/>
</dbReference>
<evidence type="ECO:0000256" key="1">
    <source>
        <dbReference type="ARBA" id="ARBA00004141"/>
    </source>
</evidence>
<evidence type="ECO:0000256" key="8">
    <source>
        <dbReference type="ARBA" id="ARBA00041091"/>
    </source>
</evidence>
<feature type="transmembrane region" description="Helical" evidence="11">
    <location>
        <begin position="382"/>
        <end position="402"/>
    </location>
</feature>
<dbReference type="InterPro" id="IPR011701">
    <property type="entry name" value="MFS"/>
</dbReference>
<gene>
    <name evidence="14" type="primary">SLC37A2_3</name>
    <name evidence="13" type="synonym">SLC37A2_1</name>
    <name evidence="13" type="ORF">CM83_23017</name>
    <name evidence="14" type="ORF">CM83_23019</name>
    <name evidence="16" type="ORF">g.42413</name>
</gene>
<keyword evidence="3" id="KW-0813">Transport</keyword>
<keyword evidence="7 11" id="KW-0472">Membrane</keyword>
<feature type="transmembrane region" description="Helical" evidence="11">
    <location>
        <begin position="187"/>
        <end position="211"/>
    </location>
</feature>
<organism evidence="14">
    <name type="scientific">Lygus hesperus</name>
    <name type="common">Western plant bug</name>
    <dbReference type="NCBI Taxonomy" id="30085"/>
    <lineage>
        <taxon>Eukaryota</taxon>
        <taxon>Metazoa</taxon>
        <taxon>Ecdysozoa</taxon>
        <taxon>Arthropoda</taxon>
        <taxon>Hexapoda</taxon>
        <taxon>Insecta</taxon>
        <taxon>Pterygota</taxon>
        <taxon>Neoptera</taxon>
        <taxon>Paraneoptera</taxon>
        <taxon>Hemiptera</taxon>
        <taxon>Heteroptera</taxon>
        <taxon>Panheteroptera</taxon>
        <taxon>Cimicomorpha</taxon>
        <taxon>Miridae</taxon>
        <taxon>Mirini</taxon>
        <taxon>Lygus</taxon>
    </lineage>
</organism>
<evidence type="ECO:0000256" key="7">
    <source>
        <dbReference type="ARBA" id="ARBA00023136"/>
    </source>
</evidence>
<dbReference type="PANTHER" id="PTHR43184">
    <property type="entry name" value="MAJOR FACILITATOR SUPERFAMILY TRANSPORTER 16, ISOFORM B"/>
    <property type="match status" value="1"/>
</dbReference>
<evidence type="ECO:0000256" key="3">
    <source>
        <dbReference type="ARBA" id="ARBA00022448"/>
    </source>
</evidence>
<evidence type="ECO:0000256" key="11">
    <source>
        <dbReference type="SAM" id="Phobius"/>
    </source>
</evidence>
<dbReference type="GO" id="GO:0022857">
    <property type="term" value="F:transmembrane transporter activity"/>
    <property type="evidence" value="ECO:0007669"/>
    <property type="project" value="InterPro"/>
</dbReference>
<dbReference type="PROSITE" id="PS50850">
    <property type="entry name" value="MFS"/>
    <property type="match status" value="1"/>
</dbReference>
<feature type="transmembrane region" description="Helical" evidence="11">
    <location>
        <begin position="94"/>
        <end position="117"/>
    </location>
</feature>
<dbReference type="AlphaFoldDB" id="A0A0A9Z9F6"/>
<dbReference type="Pfam" id="PF07690">
    <property type="entry name" value="MFS_1"/>
    <property type="match status" value="1"/>
</dbReference>
<reference evidence="14" key="1">
    <citation type="journal article" date="2014" name="PLoS ONE">
        <title>Transcriptome-Based Identification of ABC Transporters in the Western Tarnished Plant Bug Lygus hesperus.</title>
        <authorList>
            <person name="Hull J.J."/>
            <person name="Chaney K."/>
            <person name="Geib S.M."/>
            <person name="Fabrick J.A."/>
            <person name="Brent C.S."/>
            <person name="Walsh D."/>
            <person name="Lavine L.C."/>
        </authorList>
    </citation>
    <scope>NUCLEOTIDE SEQUENCE</scope>
</reference>
<evidence type="ECO:0000256" key="6">
    <source>
        <dbReference type="ARBA" id="ARBA00022989"/>
    </source>
</evidence>
<evidence type="ECO:0000256" key="5">
    <source>
        <dbReference type="ARBA" id="ARBA00022692"/>
    </source>
</evidence>
<protein>
    <recommendedName>
        <fullName evidence="8">Sugar phosphate exchanger 3</fullName>
    </recommendedName>
    <alternativeName>
        <fullName evidence="9">Solute carrier family 37 member 3</fullName>
    </alternativeName>
</protein>
<name>A0A0A9Z9F6_LYGHE</name>
<dbReference type="PIRSF" id="PIRSF002808">
    <property type="entry name" value="Hexose_phosphate_transp"/>
    <property type="match status" value="1"/>
</dbReference>
<dbReference type="EMBL" id="GBRD01016946">
    <property type="protein sequence ID" value="JAG48881.1"/>
    <property type="molecule type" value="Transcribed_RNA"/>
</dbReference>
<feature type="transmembrane region" description="Helical" evidence="11">
    <location>
        <begin position="358"/>
        <end position="375"/>
    </location>
</feature>
<reference evidence="16" key="4">
    <citation type="journal article" date="2016" name="Gigascience">
        <title>De novo construction of an expanded transcriptome assembly for the western tarnished plant bug, Lygus hesperus.</title>
        <authorList>
            <person name="Tassone E.E."/>
            <person name="Geib S.M."/>
            <person name="Hall B."/>
            <person name="Fabrick J.A."/>
            <person name="Brent C.S."/>
            <person name="Hull J.J."/>
        </authorList>
    </citation>
    <scope>NUCLEOTIDE SEQUENCE</scope>
</reference>
<feature type="compositionally biased region" description="Basic and acidic residues" evidence="10">
    <location>
        <begin position="276"/>
        <end position="302"/>
    </location>
</feature>
<reference evidence="14" key="2">
    <citation type="submission" date="2014-07" db="EMBL/GenBank/DDBJ databases">
        <authorList>
            <person name="Hull J."/>
        </authorList>
    </citation>
    <scope>NUCLEOTIDE SEQUENCE</scope>
</reference>
<feature type="transmembrane region" description="Helical" evidence="11">
    <location>
        <begin position="124"/>
        <end position="144"/>
    </location>
</feature>
<keyword evidence="4" id="KW-0762">Sugar transport</keyword>
<accession>A0A0A9Z9F6</accession>
<dbReference type="InterPro" id="IPR000849">
    <property type="entry name" value="Sugar_P_transporter"/>
</dbReference>
<feature type="transmembrane region" description="Helical" evidence="11">
    <location>
        <begin position="317"/>
        <end position="338"/>
    </location>
</feature>
<dbReference type="InterPro" id="IPR036259">
    <property type="entry name" value="MFS_trans_sf"/>
</dbReference>
<feature type="transmembrane region" description="Helical" evidence="11">
    <location>
        <begin position="217"/>
        <end position="238"/>
    </location>
</feature>
<dbReference type="EMBL" id="GDHC01006275">
    <property type="protein sequence ID" value="JAQ12354.1"/>
    <property type="molecule type" value="Transcribed_RNA"/>
</dbReference>
<dbReference type="Gene3D" id="1.20.1250.20">
    <property type="entry name" value="MFS general substrate transporter like domains"/>
    <property type="match status" value="2"/>
</dbReference>
<dbReference type="PANTHER" id="PTHR43184:SF12">
    <property type="entry name" value="SUGAR PHOSPHATE EXCHANGER 3"/>
    <property type="match status" value="1"/>
</dbReference>
<feature type="transmembrane region" description="Helical" evidence="11">
    <location>
        <begin position="414"/>
        <end position="434"/>
    </location>
</feature>
<evidence type="ECO:0000256" key="2">
    <source>
        <dbReference type="ARBA" id="ARBA00009598"/>
    </source>
</evidence>
<dbReference type="InterPro" id="IPR020846">
    <property type="entry name" value="MFS_dom"/>
</dbReference>
<keyword evidence="6 11" id="KW-1133">Transmembrane helix</keyword>
<evidence type="ECO:0000313" key="14">
    <source>
        <dbReference type="EMBL" id="JAG41907.1"/>
    </source>
</evidence>
<feature type="transmembrane region" description="Helical" evidence="11">
    <location>
        <begin position="482"/>
        <end position="502"/>
    </location>
</feature>
<dbReference type="SUPFAM" id="SSF103473">
    <property type="entry name" value="MFS general substrate transporter"/>
    <property type="match status" value="1"/>
</dbReference>
<sequence>MTREIPLGIKSLRSIQAACFPSVNINSHVWYRVSIFILTFLSYTCYHASRKPISVVKSYFNQSCQNLTPPPDFDVNDTTWCDWAPFYGPTAGTLLGTLDSALLFAYAGAMFLSGYIAERMSLRYFLTAGMITSGIYCYLFGIAHKLEIHFVWYYILVQIFGGIVESSGWPGVVAVMSNWYGKSKRGLIMGIWNSHTSVGNILGTLIAARLLNYDWGYSFMVPGVIIAAMGLINFLFLVEHPADVGLSSLTPEPPPPLYQPSASTDHLDDSASSDTELLHDAERTQSRSYTRGEEKSPTKTDSDNPVGIIDAIWIPGVIEFSLSLFFAKLVCYTFLYWLPYYISASTTFSSEFSADVSTIFDVGGIVGGIFAGALTDYSGKSATVCCGMLLISMPLMFAYSAYGSLSFGLNVTLLALVGFFVNGPYALITTAVSADLGSHPSLAGNAKATATVTSLIDGTGSVGAAIGPLLAGAIFITGWQNVFYSLIAANLFALLMLLRLVFREWKRSLPRSLIDQQVM</sequence>
<dbReference type="FunFam" id="1.20.1250.20:FF:000028">
    <property type="entry name" value="Sugar phosphate exchanger 3 isoform 1"/>
    <property type="match status" value="1"/>
</dbReference>
<dbReference type="EMBL" id="GBHO01040619">
    <property type="protein sequence ID" value="JAG02985.1"/>
    <property type="molecule type" value="Transcribed_RNA"/>
</dbReference>
<dbReference type="EMBL" id="GBRD01016944">
    <property type="protein sequence ID" value="JAG48883.1"/>
    <property type="molecule type" value="Transcribed_RNA"/>
</dbReference>
<feature type="domain" description="Major facilitator superfamily (MFS) profile" evidence="12">
    <location>
        <begin position="31"/>
        <end position="505"/>
    </location>
</feature>
<dbReference type="GO" id="GO:0016020">
    <property type="term" value="C:membrane"/>
    <property type="evidence" value="ECO:0007669"/>
    <property type="project" value="UniProtKB-SubCell"/>
</dbReference>
<keyword evidence="5 11" id="KW-0812">Transmembrane</keyword>
<comment type="similarity">
    <text evidence="2">Belongs to the major facilitator superfamily. Organophosphate:Pi antiporter (OPA) (TC 2.A.1.4) family.</text>
</comment>
<evidence type="ECO:0000313" key="16">
    <source>
        <dbReference type="EMBL" id="JAQ12354.1"/>
    </source>
</evidence>
<evidence type="ECO:0000313" key="15">
    <source>
        <dbReference type="EMBL" id="JAG48881.1"/>
    </source>
</evidence>
<proteinExistence type="inferred from homology"/>
<feature type="transmembrane region" description="Helical" evidence="11">
    <location>
        <begin position="455"/>
        <end position="476"/>
    </location>
</feature>
<reference evidence="15" key="3">
    <citation type="submission" date="2014-09" db="EMBL/GenBank/DDBJ databases">
        <authorList>
            <person name="Magalhaes I.L.F."/>
            <person name="Oliveira U."/>
            <person name="Santos F.R."/>
            <person name="Vidigal T.H.D.A."/>
            <person name="Brescovit A.D."/>
            <person name="Santos A.J."/>
        </authorList>
    </citation>
    <scope>NUCLEOTIDE SEQUENCE</scope>
</reference>
<feature type="region of interest" description="Disordered" evidence="10">
    <location>
        <begin position="255"/>
        <end position="302"/>
    </location>
</feature>
<evidence type="ECO:0000256" key="10">
    <source>
        <dbReference type="SAM" id="MobiDB-lite"/>
    </source>
</evidence>
<comment type="subcellular location">
    <subcellularLocation>
        <location evidence="1">Membrane</location>
        <topology evidence="1">Multi-pass membrane protein</topology>
    </subcellularLocation>
</comment>
<evidence type="ECO:0000313" key="13">
    <source>
        <dbReference type="EMBL" id="JAG02985.1"/>
    </source>
</evidence>
<evidence type="ECO:0000256" key="4">
    <source>
        <dbReference type="ARBA" id="ARBA00022597"/>
    </source>
</evidence>
<evidence type="ECO:0000256" key="9">
    <source>
        <dbReference type="ARBA" id="ARBA00042039"/>
    </source>
</evidence>